<organism evidence="3 4">
    <name type="scientific">Nematocida parisii (strain ERTm3)</name>
    <name type="common">Nematode killer fungus</name>
    <dbReference type="NCBI Taxonomy" id="935791"/>
    <lineage>
        <taxon>Eukaryota</taxon>
        <taxon>Fungi</taxon>
        <taxon>Fungi incertae sedis</taxon>
        <taxon>Microsporidia</taxon>
        <taxon>Nematocida</taxon>
    </lineage>
</organism>
<keyword evidence="2" id="KW-0472">Membrane</keyword>
<dbReference type="InParanoid" id="I3EG66"/>
<feature type="transmembrane region" description="Helical" evidence="2">
    <location>
        <begin position="7"/>
        <end position="27"/>
    </location>
</feature>
<gene>
    <name evidence="3" type="ORF">NEQG_01657</name>
</gene>
<dbReference type="Proteomes" id="UP000002872">
    <property type="component" value="Unassembled WGS sequence"/>
</dbReference>
<keyword evidence="2" id="KW-1133">Transmembrane helix</keyword>
<evidence type="ECO:0000313" key="4">
    <source>
        <dbReference type="Proteomes" id="UP000002872"/>
    </source>
</evidence>
<proteinExistence type="predicted"/>
<reference evidence="3" key="1">
    <citation type="submission" date="2011-01" db="EMBL/GenBank/DDBJ databases">
        <title>The Genome Sequence of Nematocida parisii strain ERTm3.</title>
        <authorList>
            <consortium name="The Broad Institute Genome Sequencing Platform"/>
            <consortium name="The Broad Institute Genome Sequencing Center for Infectious Disease"/>
            <person name="Cuomo C."/>
            <person name="Troemel E."/>
            <person name="Young S.K."/>
            <person name="Zeng Q."/>
            <person name="Gargeya S."/>
            <person name="Fitzgerald M."/>
            <person name="Haas B."/>
            <person name="Abouelleil A."/>
            <person name="Alvarado L."/>
            <person name="Arachchi H.M."/>
            <person name="Berlin A."/>
            <person name="Chapman S.B."/>
            <person name="Gearin G."/>
            <person name="Goldberg J."/>
            <person name="Griggs A."/>
            <person name="Gujja S."/>
            <person name="Hansen M."/>
            <person name="Heiman D."/>
            <person name="Howarth C."/>
            <person name="Larimer J."/>
            <person name="Lui A."/>
            <person name="MacDonald P.J.P."/>
            <person name="McCowen C."/>
            <person name="Montmayeur A."/>
            <person name="Murphy C."/>
            <person name="Neiman D."/>
            <person name="Pearson M."/>
            <person name="Priest M."/>
            <person name="Roberts A."/>
            <person name="Saif S."/>
            <person name="Shea T."/>
            <person name="Sisk P."/>
            <person name="Stolte C."/>
            <person name="Sykes S."/>
            <person name="Wortman J."/>
            <person name="Nusbaum C."/>
            <person name="Birren B."/>
        </authorList>
    </citation>
    <scope>NUCLEOTIDE SEQUENCE</scope>
    <source>
        <strain evidence="3">ERTm3</strain>
    </source>
</reference>
<sequence length="197" mass="22748">MKYLRKFLVCVFVFDTLLFCYIVVSTYRQRRKNNTNLHVVEGELYSSESIPDGDNIEMSEQKTIDSESTVFLKESSSTDEQSSNKMDVSQSEDSLSDEYSNILYKKDNSTLLGGKLNYEFPREGSIGTDVRAIPTTKNVFNLNTHISPHVLYFQKNSDSMNSPMFIKDTETEESNKRKKCAFYHEIIRKSGLNRIKK</sequence>
<accession>I3EG66</accession>
<protein>
    <submittedName>
        <fullName evidence="3">Uncharacterized protein</fullName>
    </submittedName>
</protein>
<dbReference type="HOGENOM" id="CLU_1384488_0_0_1"/>
<keyword evidence="2" id="KW-0812">Transmembrane</keyword>
<dbReference type="VEuPathDB" id="MicrosporidiaDB:NEQG_01657"/>
<dbReference type="EMBL" id="GL870879">
    <property type="protein sequence ID" value="EIJ88213.1"/>
    <property type="molecule type" value="Genomic_DNA"/>
</dbReference>
<dbReference type="AlphaFoldDB" id="I3EG66"/>
<evidence type="ECO:0000256" key="2">
    <source>
        <dbReference type="SAM" id="Phobius"/>
    </source>
</evidence>
<evidence type="ECO:0000313" key="3">
    <source>
        <dbReference type="EMBL" id="EIJ88213.1"/>
    </source>
</evidence>
<evidence type="ECO:0000256" key="1">
    <source>
        <dbReference type="SAM" id="MobiDB-lite"/>
    </source>
</evidence>
<keyword evidence="4" id="KW-1185">Reference proteome</keyword>
<feature type="region of interest" description="Disordered" evidence="1">
    <location>
        <begin position="71"/>
        <end position="92"/>
    </location>
</feature>
<name>I3EG66_NEMP3</name>